<dbReference type="InterPro" id="IPR003877">
    <property type="entry name" value="SPRY_dom"/>
</dbReference>
<dbReference type="OrthoDB" id="6359816at2759"/>
<dbReference type="Proteomes" id="UP000324800">
    <property type="component" value="Unassembled WGS sequence"/>
</dbReference>
<proteinExistence type="predicted"/>
<gene>
    <name evidence="3" type="ORF">EZS28_012544</name>
</gene>
<evidence type="ECO:0000259" key="2">
    <source>
        <dbReference type="Pfam" id="PF00622"/>
    </source>
</evidence>
<feature type="compositionally biased region" description="Low complexity" evidence="1">
    <location>
        <begin position="182"/>
        <end position="197"/>
    </location>
</feature>
<feature type="compositionally biased region" description="Basic residues" evidence="1">
    <location>
        <begin position="159"/>
        <end position="172"/>
    </location>
</feature>
<comment type="caution">
    <text evidence="3">The sequence shown here is derived from an EMBL/GenBank/DDBJ whole genome shotgun (WGS) entry which is preliminary data.</text>
</comment>
<dbReference type="Gene3D" id="2.60.120.920">
    <property type="match status" value="1"/>
</dbReference>
<reference evidence="3 4" key="1">
    <citation type="submission" date="2019-03" db="EMBL/GenBank/DDBJ databases">
        <title>Single cell metagenomics reveals metabolic interactions within the superorganism composed of flagellate Streblomastix strix and complex community of Bacteroidetes bacteria on its surface.</title>
        <authorList>
            <person name="Treitli S.C."/>
            <person name="Kolisko M."/>
            <person name="Husnik F."/>
            <person name="Keeling P."/>
            <person name="Hampl V."/>
        </authorList>
    </citation>
    <scope>NUCLEOTIDE SEQUENCE [LARGE SCALE GENOMIC DNA]</scope>
    <source>
        <strain evidence="3">ST1C</strain>
    </source>
</reference>
<evidence type="ECO:0000313" key="4">
    <source>
        <dbReference type="Proteomes" id="UP000324800"/>
    </source>
</evidence>
<feature type="domain" description="SPRY" evidence="2">
    <location>
        <begin position="256"/>
        <end position="370"/>
    </location>
</feature>
<dbReference type="SUPFAM" id="SSF49899">
    <property type="entry name" value="Concanavalin A-like lectins/glucanases"/>
    <property type="match status" value="1"/>
</dbReference>
<organism evidence="3 4">
    <name type="scientific">Streblomastix strix</name>
    <dbReference type="NCBI Taxonomy" id="222440"/>
    <lineage>
        <taxon>Eukaryota</taxon>
        <taxon>Metamonada</taxon>
        <taxon>Preaxostyla</taxon>
        <taxon>Oxymonadida</taxon>
        <taxon>Streblomastigidae</taxon>
        <taxon>Streblomastix</taxon>
    </lineage>
</organism>
<dbReference type="InterPro" id="IPR043136">
    <property type="entry name" value="B30.2/SPRY_sf"/>
</dbReference>
<sequence length="393" mass="44528">MTSVEILQSLGVRRIPADSEAQDRMANTLKSTAKILADLVKGVTTPGLSDVMASGLGIEKEKAETTINNLFNELKAHADQQLQPITQQNNESTQYVEDNTDKEIIPISREDLIRFEERVKATVDKEVLGIEEIIDSAIQLLIPHYSPKLLEIKSNQLKEKKKQPKKIKKDKKKEKEKETDESNSGSNSETNSNSDSNSDSDESSDESEEKKEKTIKVTFLKPTSNHVTIQGRVAKMNDRADGTVIKVNKQITSGIWYCEIQLDNADHGYWSPVIGVCQVPWDRPSNTCIGNDNESLDYTSDGSCFQGRECQQSNERWGDKDRMGMELNMKLRQLTFYKNGNRQPVYYMNVPRRLYFAIGFGKAGATCTITKIARRKRSGFRRELGDVKVDWKY</sequence>
<feature type="region of interest" description="Disordered" evidence="1">
    <location>
        <begin position="156"/>
        <end position="217"/>
    </location>
</feature>
<dbReference type="CDD" id="cd11709">
    <property type="entry name" value="SPRY"/>
    <property type="match status" value="1"/>
</dbReference>
<accession>A0A5J4WAE8</accession>
<dbReference type="Pfam" id="PF00622">
    <property type="entry name" value="SPRY"/>
    <property type="match status" value="1"/>
</dbReference>
<dbReference type="EMBL" id="SNRW01002715">
    <property type="protein sequence ID" value="KAA6391928.1"/>
    <property type="molecule type" value="Genomic_DNA"/>
</dbReference>
<feature type="compositionally biased region" description="Acidic residues" evidence="1">
    <location>
        <begin position="198"/>
        <end position="207"/>
    </location>
</feature>
<dbReference type="InterPro" id="IPR013320">
    <property type="entry name" value="ConA-like_dom_sf"/>
</dbReference>
<name>A0A5J4WAE8_9EUKA</name>
<protein>
    <recommendedName>
        <fullName evidence="2">SPRY domain-containing protein</fullName>
    </recommendedName>
</protein>
<evidence type="ECO:0000313" key="3">
    <source>
        <dbReference type="EMBL" id="KAA6391928.1"/>
    </source>
</evidence>
<evidence type="ECO:0000256" key="1">
    <source>
        <dbReference type="SAM" id="MobiDB-lite"/>
    </source>
</evidence>
<dbReference type="AlphaFoldDB" id="A0A5J4WAE8"/>